<evidence type="ECO:0000313" key="4">
    <source>
        <dbReference type="Proteomes" id="UP000192257"/>
    </source>
</evidence>
<dbReference type="Gene3D" id="3.80.10.10">
    <property type="entry name" value="Ribonuclease Inhibitor"/>
    <property type="match status" value="1"/>
</dbReference>
<feature type="compositionally biased region" description="Polar residues" evidence="2">
    <location>
        <begin position="472"/>
        <end position="503"/>
    </location>
</feature>
<dbReference type="SMART" id="SM00368">
    <property type="entry name" value="LRR_RI"/>
    <property type="match status" value="3"/>
</dbReference>
<dbReference type="Proteomes" id="UP000192257">
    <property type="component" value="Unassembled WGS sequence"/>
</dbReference>
<dbReference type="InterPro" id="IPR001611">
    <property type="entry name" value="Leu-rich_rpt"/>
</dbReference>
<dbReference type="SUPFAM" id="SSF52047">
    <property type="entry name" value="RNI-like"/>
    <property type="match status" value="1"/>
</dbReference>
<dbReference type="VEuPathDB" id="TriTrypDB:TM35_000381270"/>
<feature type="compositionally biased region" description="Low complexity" evidence="2">
    <location>
        <begin position="414"/>
        <end position="423"/>
    </location>
</feature>
<feature type="compositionally biased region" description="Acidic residues" evidence="2">
    <location>
        <begin position="191"/>
        <end position="202"/>
    </location>
</feature>
<comment type="caution">
    <text evidence="3">The sequence shown here is derived from an EMBL/GenBank/DDBJ whole genome shotgun (WGS) entry which is preliminary data.</text>
</comment>
<dbReference type="OrthoDB" id="2163268at2759"/>
<dbReference type="AlphaFoldDB" id="A0A1X0NJX6"/>
<feature type="compositionally biased region" description="Acidic residues" evidence="2">
    <location>
        <begin position="74"/>
        <end position="86"/>
    </location>
</feature>
<feature type="region of interest" description="Disordered" evidence="2">
    <location>
        <begin position="39"/>
        <end position="120"/>
    </location>
</feature>
<evidence type="ECO:0000313" key="3">
    <source>
        <dbReference type="EMBL" id="ORC85052.1"/>
    </source>
</evidence>
<evidence type="ECO:0008006" key="5">
    <source>
        <dbReference type="Google" id="ProtNLM"/>
    </source>
</evidence>
<gene>
    <name evidence="3" type="ORF">TM35_000381270</name>
</gene>
<name>A0A1X0NJX6_9TRYP</name>
<evidence type="ECO:0000256" key="1">
    <source>
        <dbReference type="SAM" id="Coils"/>
    </source>
</evidence>
<proteinExistence type="predicted"/>
<keyword evidence="1" id="KW-0175">Coiled coil</keyword>
<accession>A0A1X0NJX6</accession>
<evidence type="ECO:0000256" key="2">
    <source>
        <dbReference type="SAM" id="MobiDB-lite"/>
    </source>
</evidence>
<feature type="compositionally biased region" description="Acidic residues" evidence="2">
    <location>
        <begin position="41"/>
        <end position="53"/>
    </location>
</feature>
<sequence>MGVGQSRELLGKVSDDRVFVCTNREELLDLLTEMQSVLMPENDDIDNMEEENEAQGVDEANDSGKDDNINNTGADDEDDDDDDDDDNEKKEDNQKDEQQQQEQIEDKEENVEKEEDAENIEIVDVTPIEVIHIPNHYLGDEGLIFGHPAVLQVLAASTSLRSLNIGFNSLTARSVAALLGKEIENLNNKDNDDDNDDNDDDDGNRAVDDVHLNNGGLPPNLLSLNLAGNTIGREGCELLAGFLARDPPLRELSLFHNGLYDSDVEPLLHALKTNTHLRLLNLDYNFLTGGFLRQLLELLKEHNSTLAVVLFDGPYDMETFERKREIVQPEKIPDASQVGANARALLRQKLLRADLSGRIPFPADLVQEVETILAPRRAEYIAELEAEKEAKAEKEAEKEAEKVLALWGQNEGCSPISSSQGSSNDEEGGALEKQQSTMEEGEEEEEKKKKNGNNNENVVDKMGNGTVGGTEGLNNDSTNITDVTPTGSAGWTTYSSKTKNASAHTALPEAQSTERLNSRADDSITIPPVKSTRGRSITSVAGAKAATAAAATEAAQAWRSKRNVDTGKELSNGFDRLVLAPPILAPGAKTVWHRVEGPPCRLRACWCDPRDAPVPYGGQLHYHCKHEPTGGELGDMGADGVPLAAKRTRVKHDHSSVVRQITLTKAGAANGKRKKTIYEGCKETSHRCESLGFYGRPKPDMSSVYFFASRHPMQARALVMDNDVE</sequence>
<keyword evidence="4" id="KW-1185">Reference proteome</keyword>
<dbReference type="GeneID" id="39989321"/>
<dbReference type="EMBL" id="NBCO01000038">
    <property type="protein sequence ID" value="ORC85052.1"/>
    <property type="molecule type" value="Genomic_DNA"/>
</dbReference>
<feature type="region of interest" description="Disordered" evidence="2">
    <location>
        <begin position="186"/>
        <end position="212"/>
    </location>
</feature>
<dbReference type="Pfam" id="PF13516">
    <property type="entry name" value="LRR_6"/>
    <property type="match status" value="2"/>
</dbReference>
<feature type="region of interest" description="Disordered" evidence="2">
    <location>
        <begin position="411"/>
        <end position="535"/>
    </location>
</feature>
<feature type="coiled-coil region" evidence="1">
    <location>
        <begin position="377"/>
        <end position="404"/>
    </location>
</feature>
<organism evidence="3 4">
    <name type="scientific">Trypanosoma theileri</name>
    <dbReference type="NCBI Taxonomy" id="67003"/>
    <lineage>
        <taxon>Eukaryota</taxon>
        <taxon>Discoba</taxon>
        <taxon>Euglenozoa</taxon>
        <taxon>Kinetoplastea</taxon>
        <taxon>Metakinetoplastina</taxon>
        <taxon>Trypanosomatida</taxon>
        <taxon>Trypanosomatidae</taxon>
        <taxon>Trypanosoma</taxon>
    </lineage>
</organism>
<dbReference type="PANTHER" id="PTHR24110">
    <property type="entry name" value="CENTROSOMAL PROTEIN OF 78 KDA"/>
    <property type="match status" value="1"/>
</dbReference>
<dbReference type="RefSeq" id="XP_028879118.1">
    <property type="nucleotide sequence ID" value="XM_029029541.1"/>
</dbReference>
<reference evidence="3 4" key="1">
    <citation type="submission" date="2017-03" db="EMBL/GenBank/DDBJ databases">
        <title>An alternative strategy for trypanosome survival in the mammalian bloodstream revealed through genome and transcriptome analysis of the ubiquitous bovine parasite Trypanosoma (Megatrypanum) theileri.</title>
        <authorList>
            <person name="Kelly S."/>
            <person name="Ivens A."/>
            <person name="Mott A."/>
            <person name="O'Neill E."/>
            <person name="Emms D."/>
            <person name="Macleod O."/>
            <person name="Voorheis P."/>
            <person name="Matthews J."/>
            <person name="Matthews K."/>
            <person name="Carrington M."/>
        </authorList>
    </citation>
    <scope>NUCLEOTIDE SEQUENCE [LARGE SCALE GENOMIC DNA]</scope>
    <source>
        <strain evidence="3">Edinburgh</strain>
    </source>
</reference>
<feature type="compositionally biased region" description="Acidic residues" evidence="2">
    <location>
        <begin position="103"/>
        <end position="120"/>
    </location>
</feature>
<dbReference type="PANTHER" id="PTHR24110:SF3">
    <property type="entry name" value="CENTROSOMAL PROTEIN OF 78 KDA"/>
    <property type="match status" value="1"/>
</dbReference>
<protein>
    <recommendedName>
        <fullName evidence="5">Leucine-rich repeat protein (LRRP)</fullName>
    </recommendedName>
</protein>
<dbReference type="InterPro" id="IPR032675">
    <property type="entry name" value="LRR_dom_sf"/>
</dbReference>
<feature type="compositionally biased region" description="Basic and acidic residues" evidence="2">
    <location>
        <begin position="87"/>
        <end position="98"/>
    </location>
</feature>